<gene>
    <name evidence="2" type="ORF">Pla8534_62550</name>
</gene>
<accession>A0A518E2S2</accession>
<proteinExistence type="predicted"/>
<name>A0A518E2S2_9BACT</name>
<dbReference type="AlphaFoldDB" id="A0A518E2S2"/>
<reference evidence="2 3" key="1">
    <citation type="submission" date="2019-02" db="EMBL/GenBank/DDBJ databases">
        <title>Deep-cultivation of Planctomycetes and their phenomic and genomic characterization uncovers novel biology.</title>
        <authorList>
            <person name="Wiegand S."/>
            <person name="Jogler M."/>
            <person name="Boedeker C."/>
            <person name="Pinto D."/>
            <person name="Vollmers J."/>
            <person name="Rivas-Marin E."/>
            <person name="Kohn T."/>
            <person name="Peeters S.H."/>
            <person name="Heuer A."/>
            <person name="Rast P."/>
            <person name="Oberbeckmann S."/>
            <person name="Bunk B."/>
            <person name="Jeske O."/>
            <person name="Meyerdierks A."/>
            <person name="Storesund J.E."/>
            <person name="Kallscheuer N."/>
            <person name="Luecker S."/>
            <person name="Lage O.M."/>
            <person name="Pohl T."/>
            <person name="Merkel B.J."/>
            <person name="Hornburger P."/>
            <person name="Mueller R.-W."/>
            <person name="Bruemmer F."/>
            <person name="Labrenz M."/>
            <person name="Spormann A.M."/>
            <person name="Op den Camp H."/>
            <person name="Overmann J."/>
            <person name="Amann R."/>
            <person name="Jetten M.S.M."/>
            <person name="Mascher T."/>
            <person name="Medema M.H."/>
            <person name="Devos D.P."/>
            <person name="Kaster A.-K."/>
            <person name="Ovreas L."/>
            <person name="Rohde M."/>
            <person name="Galperin M.Y."/>
            <person name="Jogler C."/>
        </authorList>
    </citation>
    <scope>NUCLEOTIDE SEQUENCE [LARGE SCALE GENOMIC DNA]</scope>
    <source>
        <strain evidence="2 3">Pla85_3_4</strain>
    </source>
</reference>
<evidence type="ECO:0000313" key="2">
    <source>
        <dbReference type="EMBL" id="QDU98387.1"/>
    </source>
</evidence>
<dbReference type="InterPro" id="IPR036465">
    <property type="entry name" value="vWFA_dom_sf"/>
</dbReference>
<keyword evidence="3" id="KW-1185">Reference proteome</keyword>
<sequence length="296" mass="33432">MSTFPSNFLAQCGGLQHEARRSWGGRFLGREVERRLAGGTEVTGYCDYTSGDDFRHVDWNRCARHDELLSKQYRGSASGQVYLLLDQSAGMRLGSPSKFDLARQVTAGLAYLALHGQERVQAGAWSQRLSPLSQPARGAGQTSALWKYLEALQPTDQPGDLPGAVRQFLDEPRRSGLVVLVSDFWSHDYRPVCDALRRRGMQTFLLQVVDREEIAPQFQGGVRFEDVALSQRWGARLTAVDLQRYRQVVAEHEEQLRQFCYRYRVGYGQIVNDQPATTALARLIRIGRARLSVRRG</sequence>
<dbReference type="PANTHER" id="PTHR33608">
    <property type="entry name" value="BLL2464 PROTEIN"/>
    <property type="match status" value="1"/>
</dbReference>
<dbReference type="OrthoDB" id="9776116at2"/>
<dbReference type="Pfam" id="PF01882">
    <property type="entry name" value="DUF58"/>
    <property type="match status" value="1"/>
</dbReference>
<dbReference type="KEGG" id="lcre:Pla8534_62550"/>
<feature type="domain" description="DUF58" evidence="1">
    <location>
        <begin position="47"/>
        <end position="228"/>
    </location>
</feature>
<dbReference type="InterPro" id="IPR002881">
    <property type="entry name" value="DUF58"/>
</dbReference>
<dbReference type="EMBL" id="CP036433">
    <property type="protein sequence ID" value="QDU98387.1"/>
    <property type="molecule type" value="Genomic_DNA"/>
</dbReference>
<dbReference type="RefSeq" id="WP_145057600.1">
    <property type="nucleotide sequence ID" value="NZ_CP036433.1"/>
</dbReference>
<evidence type="ECO:0000259" key="1">
    <source>
        <dbReference type="Pfam" id="PF01882"/>
    </source>
</evidence>
<evidence type="ECO:0000313" key="3">
    <source>
        <dbReference type="Proteomes" id="UP000317648"/>
    </source>
</evidence>
<dbReference type="PANTHER" id="PTHR33608:SF7">
    <property type="entry name" value="DUF58 DOMAIN-CONTAINING PROTEIN"/>
    <property type="match status" value="1"/>
</dbReference>
<organism evidence="2 3">
    <name type="scientific">Lignipirellula cremea</name>
    <dbReference type="NCBI Taxonomy" id="2528010"/>
    <lineage>
        <taxon>Bacteria</taxon>
        <taxon>Pseudomonadati</taxon>
        <taxon>Planctomycetota</taxon>
        <taxon>Planctomycetia</taxon>
        <taxon>Pirellulales</taxon>
        <taxon>Pirellulaceae</taxon>
        <taxon>Lignipirellula</taxon>
    </lineage>
</organism>
<protein>
    <recommendedName>
        <fullName evidence="1">DUF58 domain-containing protein</fullName>
    </recommendedName>
</protein>
<dbReference type="Proteomes" id="UP000317648">
    <property type="component" value="Chromosome"/>
</dbReference>
<dbReference type="SUPFAM" id="SSF53300">
    <property type="entry name" value="vWA-like"/>
    <property type="match status" value="1"/>
</dbReference>